<reference evidence="2" key="2">
    <citation type="submission" date="2020-09" db="EMBL/GenBank/DDBJ databases">
        <authorList>
            <person name="Sun Q."/>
            <person name="Zhou Y."/>
        </authorList>
    </citation>
    <scope>NUCLEOTIDE SEQUENCE</scope>
    <source>
        <strain evidence="2">CGMCC 4.7398</strain>
    </source>
</reference>
<keyword evidence="1" id="KW-0472">Membrane</keyword>
<dbReference type="AlphaFoldDB" id="A0A919KMC2"/>
<sequence length="160" mass="17596">MPEISGTTPERGFPPMSFIESIRTVLSKYAVFSGRARRSEYWWFALAYTIVMSILYFALVVPGLTAYTADLMADPAAQMPGSVMTGYLIVSVVGLALFLPSLGVLVRRLHDTDRSGFWYFFAFVPVVGPIMLIVWEATEGTQGPNRFGADPKAVEQTSAV</sequence>
<organism evidence="2 3">
    <name type="scientific">Promicromonospora soli</name>
    <dbReference type="NCBI Taxonomy" id="2035533"/>
    <lineage>
        <taxon>Bacteria</taxon>
        <taxon>Bacillati</taxon>
        <taxon>Actinomycetota</taxon>
        <taxon>Actinomycetes</taxon>
        <taxon>Micrococcales</taxon>
        <taxon>Promicromonosporaceae</taxon>
        <taxon>Promicromonospora</taxon>
    </lineage>
</organism>
<feature type="transmembrane region" description="Helical" evidence="1">
    <location>
        <begin position="84"/>
        <end position="105"/>
    </location>
</feature>
<proteinExistence type="predicted"/>
<dbReference type="PANTHER" id="PTHR34980">
    <property type="entry name" value="INNER MEMBRANE PROTEIN-RELATED-RELATED"/>
    <property type="match status" value="1"/>
</dbReference>
<evidence type="ECO:0000313" key="2">
    <source>
        <dbReference type="EMBL" id="GHH65070.1"/>
    </source>
</evidence>
<comment type="caution">
    <text evidence="2">The sequence shown here is derived from an EMBL/GenBank/DDBJ whole genome shotgun (WGS) entry which is preliminary data.</text>
</comment>
<protein>
    <submittedName>
        <fullName evidence="2">Inner membrane protein YhaI</fullName>
    </submittedName>
</protein>
<name>A0A919KMC2_9MICO</name>
<dbReference type="EMBL" id="BNAS01000001">
    <property type="protein sequence ID" value="GHH65070.1"/>
    <property type="molecule type" value="Genomic_DNA"/>
</dbReference>
<keyword evidence="1" id="KW-1133">Transmembrane helix</keyword>
<dbReference type="GO" id="GO:0005886">
    <property type="term" value="C:plasma membrane"/>
    <property type="evidence" value="ECO:0007669"/>
    <property type="project" value="TreeGrafter"/>
</dbReference>
<feature type="transmembrane region" description="Helical" evidence="1">
    <location>
        <begin position="117"/>
        <end position="135"/>
    </location>
</feature>
<keyword evidence="1" id="KW-0812">Transmembrane</keyword>
<reference evidence="2" key="1">
    <citation type="journal article" date="2014" name="Int. J. Syst. Evol. Microbiol.">
        <title>Complete genome sequence of Corynebacterium casei LMG S-19264T (=DSM 44701T), isolated from a smear-ripened cheese.</title>
        <authorList>
            <consortium name="US DOE Joint Genome Institute (JGI-PGF)"/>
            <person name="Walter F."/>
            <person name="Albersmeier A."/>
            <person name="Kalinowski J."/>
            <person name="Ruckert C."/>
        </authorList>
    </citation>
    <scope>NUCLEOTIDE SEQUENCE</scope>
    <source>
        <strain evidence="2">CGMCC 4.7398</strain>
    </source>
</reference>
<dbReference type="PANTHER" id="PTHR34980:SF2">
    <property type="entry name" value="INNER MEMBRANE PROTEIN YHAH-RELATED"/>
    <property type="match status" value="1"/>
</dbReference>
<gene>
    <name evidence="2" type="primary">yhaI</name>
    <name evidence="2" type="ORF">GCM10017772_02620</name>
</gene>
<evidence type="ECO:0000313" key="3">
    <source>
        <dbReference type="Proteomes" id="UP000627369"/>
    </source>
</evidence>
<accession>A0A919KMC2</accession>
<keyword evidence="3" id="KW-1185">Reference proteome</keyword>
<feature type="transmembrane region" description="Helical" evidence="1">
    <location>
        <begin position="41"/>
        <end position="64"/>
    </location>
</feature>
<evidence type="ECO:0000256" key="1">
    <source>
        <dbReference type="SAM" id="Phobius"/>
    </source>
</evidence>
<dbReference type="Pfam" id="PF05656">
    <property type="entry name" value="DUF805"/>
    <property type="match status" value="1"/>
</dbReference>
<dbReference type="Proteomes" id="UP000627369">
    <property type="component" value="Unassembled WGS sequence"/>
</dbReference>
<dbReference type="InterPro" id="IPR008523">
    <property type="entry name" value="DUF805"/>
</dbReference>